<protein>
    <submittedName>
        <fullName evidence="2">Uncharacterized protein</fullName>
    </submittedName>
</protein>
<organism evidence="2 3">
    <name type="scientific">Actinidia rufa</name>
    <dbReference type="NCBI Taxonomy" id="165716"/>
    <lineage>
        <taxon>Eukaryota</taxon>
        <taxon>Viridiplantae</taxon>
        <taxon>Streptophyta</taxon>
        <taxon>Embryophyta</taxon>
        <taxon>Tracheophyta</taxon>
        <taxon>Spermatophyta</taxon>
        <taxon>Magnoliopsida</taxon>
        <taxon>eudicotyledons</taxon>
        <taxon>Gunneridae</taxon>
        <taxon>Pentapetalae</taxon>
        <taxon>asterids</taxon>
        <taxon>Ericales</taxon>
        <taxon>Actinidiaceae</taxon>
        <taxon>Actinidia</taxon>
    </lineage>
</organism>
<sequence length="359" mass="41111">MDFKSTNDEINSRSTQRERPLVPKTLGEREKLLVDARRLAKGHSRQQSGRFLSRGGGDSQDATIQRLEIQLADLQEVLVVNNLVPLVQEPHKDILRYGLPGIQMYLKEAEKENKQQLLTLRPRAEVTVGLSSPSSHQGFRGIQTPFALEIEGMDPLEKFSPPKFILYDGKLDLRSHISHFRQVMELWNYLDALMCRVFPSRLVDLGLKWFDKLPTGSIGSFYQLSKSFMSQFIINTKAPKGLGLTPGEKRWENLTLNPPTDLRDLMSRVEMFARLEDDIRQAERATGFSSRGEGSFKKWRESSTNYKDQLVQDGHLKEYVDQEKTQAKEAEVKPNPRFDQSDNKADDALEEDLPLRAIH</sequence>
<keyword evidence="3" id="KW-1185">Reference proteome</keyword>
<name>A0A7J0E498_9ERIC</name>
<feature type="region of interest" description="Disordered" evidence="1">
    <location>
        <begin position="39"/>
        <end position="59"/>
    </location>
</feature>
<evidence type="ECO:0000313" key="3">
    <source>
        <dbReference type="Proteomes" id="UP000585474"/>
    </source>
</evidence>
<evidence type="ECO:0000313" key="2">
    <source>
        <dbReference type="EMBL" id="GFY81324.1"/>
    </source>
</evidence>
<evidence type="ECO:0000256" key="1">
    <source>
        <dbReference type="SAM" id="MobiDB-lite"/>
    </source>
</evidence>
<proteinExistence type="predicted"/>
<feature type="region of interest" description="Disordered" evidence="1">
    <location>
        <begin position="323"/>
        <end position="359"/>
    </location>
</feature>
<accession>A0A7J0E498</accession>
<feature type="region of interest" description="Disordered" evidence="1">
    <location>
        <begin position="1"/>
        <end position="24"/>
    </location>
</feature>
<dbReference type="AlphaFoldDB" id="A0A7J0E498"/>
<feature type="compositionally biased region" description="Basic and acidic residues" evidence="1">
    <location>
        <begin position="323"/>
        <end position="347"/>
    </location>
</feature>
<comment type="caution">
    <text evidence="2">The sequence shown here is derived from an EMBL/GenBank/DDBJ whole genome shotgun (WGS) entry which is preliminary data.</text>
</comment>
<dbReference type="PANTHER" id="PTHR33223">
    <property type="entry name" value="CCHC-TYPE DOMAIN-CONTAINING PROTEIN"/>
    <property type="match status" value="1"/>
</dbReference>
<dbReference type="Proteomes" id="UP000585474">
    <property type="component" value="Unassembled WGS sequence"/>
</dbReference>
<dbReference type="EMBL" id="BJWL01000001">
    <property type="protein sequence ID" value="GFY81324.1"/>
    <property type="molecule type" value="Genomic_DNA"/>
</dbReference>
<dbReference type="PANTHER" id="PTHR33223:SF10">
    <property type="entry name" value="AMINOTRANSFERASE-LIKE PLANT MOBILE DOMAIN-CONTAINING PROTEIN"/>
    <property type="match status" value="1"/>
</dbReference>
<dbReference type="OrthoDB" id="1752139at2759"/>
<gene>
    <name evidence="2" type="ORF">Acr_01g0011330</name>
</gene>
<reference evidence="2 3" key="1">
    <citation type="submission" date="2019-07" db="EMBL/GenBank/DDBJ databases">
        <title>De Novo Assembly of kiwifruit Actinidia rufa.</title>
        <authorList>
            <person name="Sugita-Konishi S."/>
            <person name="Sato K."/>
            <person name="Mori E."/>
            <person name="Abe Y."/>
            <person name="Kisaki G."/>
            <person name="Hamano K."/>
            <person name="Suezawa K."/>
            <person name="Otani M."/>
            <person name="Fukuda T."/>
            <person name="Manabe T."/>
            <person name="Gomi K."/>
            <person name="Tabuchi M."/>
            <person name="Akimitsu K."/>
            <person name="Kataoka I."/>
        </authorList>
    </citation>
    <scope>NUCLEOTIDE SEQUENCE [LARGE SCALE GENOMIC DNA]</scope>
    <source>
        <strain evidence="3">cv. Fuchu</strain>
    </source>
</reference>